<protein>
    <recommendedName>
        <fullName evidence="2">PORR domain-containing protein</fullName>
    </recommendedName>
</protein>
<evidence type="ECO:0000313" key="1">
    <source>
        <dbReference type="EMBL" id="VFU62717.1"/>
    </source>
</evidence>
<sequence>MMIRSGLKIPFLYSLELFLTPRKFGFLLRKYPKILHSPELESPSSNHFEDFADRRRRPGYYYYYIYHLLRKNWGVLEGRGGDSDDYERKKIIYKTKKEGQKHIRGLDLSAITRRKFFLSRLGESELNPRPLL</sequence>
<name>A0A6N2NJW3_SALVM</name>
<dbReference type="AlphaFoldDB" id="A0A6N2NJW3"/>
<dbReference type="EMBL" id="CAADRP010002163">
    <property type="protein sequence ID" value="VFU62717.1"/>
    <property type="molecule type" value="Genomic_DNA"/>
</dbReference>
<gene>
    <name evidence="1" type="ORF">SVIM_LOCUS474701</name>
</gene>
<reference evidence="1" key="1">
    <citation type="submission" date="2019-03" db="EMBL/GenBank/DDBJ databases">
        <authorList>
            <person name="Mank J."/>
            <person name="Almeida P."/>
        </authorList>
    </citation>
    <scope>NUCLEOTIDE SEQUENCE</scope>
    <source>
        <strain evidence="1">78183</strain>
    </source>
</reference>
<organism evidence="1">
    <name type="scientific">Salix viminalis</name>
    <name type="common">Common osier</name>
    <name type="synonym">Basket willow</name>
    <dbReference type="NCBI Taxonomy" id="40686"/>
    <lineage>
        <taxon>Eukaryota</taxon>
        <taxon>Viridiplantae</taxon>
        <taxon>Streptophyta</taxon>
        <taxon>Embryophyta</taxon>
        <taxon>Tracheophyta</taxon>
        <taxon>Spermatophyta</taxon>
        <taxon>Magnoliopsida</taxon>
        <taxon>eudicotyledons</taxon>
        <taxon>Gunneridae</taxon>
        <taxon>Pentapetalae</taxon>
        <taxon>rosids</taxon>
        <taxon>fabids</taxon>
        <taxon>Malpighiales</taxon>
        <taxon>Salicaceae</taxon>
        <taxon>Saliceae</taxon>
        <taxon>Salix</taxon>
    </lineage>
</organism>
<accession>A0A6N2NJW3</accession>
<evidence type="ECO:0008006" key="2">
    <source>
        <dbReference type="Google" id="ProtNLM"/>
    </source>
</evidence>
<proteinExistence type="predicted"/>